<evidence type="ECO:0000313" key="1">
    <source>
        <dbReference type="EMBL" id="RIA99405.1"/>
    </source>
</evidence>
<dbReference type="EMBL" id="QKYT01000004">
    <property type="protein sequence ID" value="RIA99405.1"/>
    <property type="molecule type" value="Genomic_DNA"/>
</dbReference>
<name>A0A397TRZ1_9GLOM</name>
<dbReference type="OrthoDB" id="2380413at2759"/>
<dbReference type="Proteomes" id="UP000265703">
    <property type="component" value="Unassembled WGS sequence"/>
</dbReference>
<organism evidence="1 2">
    <name type="scientific">Glomus cerebriforme</name>
    <dbReference type="NCBI Taxonomy" id="658196"/>
    <lineage>
        <taxon>Eukaryota</taxon>
        <taxon>Fungi</taxon>
        <taxon>Fungi incertae sedis</taxon>
        <taxon>Mucoromycota</taxon>
        <taxon>Glomeromycotina</taxon>
        <taxon>Glomeromycetes</taxon>
        <taxon>Glomerales</taxon>
        <taxon>Glomeraceae</taxon>
        <taxon>Glomus</taxon>
    </lineage>
</organism>
<dbReference type="AlphaFoldDB" id="A0A397TRZ1"/>
<reference evidence="1 2" key="1">
    <citation type="submission" date="2018-06" db="EMBL/GenBank/DDBJ databases">
        <title>Comparative genomics reveals the genomic features of Rhizophagus irregularis, R. cerebriforme, R. diaphanum and Gigaspora rosea, and their symbiotic lifestyle signature.</title>
        <authorList>
            <person name="Morin E."/>
            <person name="San Clemente H."/>
            <person name="Chen E.C.H."/>
            <person name="De La Providencia I."/>
            <person name="Hainaut M."/>
            <person name="Kuo A."/>
            <person name="Kohler A."/>
            <person name="Murat C."/>
            <person name="Tang N."/>
            <person name="Roy S."/>
            <person name="Loubradou J."/>
            <person name="Henrissat B."/>
            <person name="Grigoriev I.V."/>
            <person name="Corradi N."/>
            <person name="Roux C."/>
            <person name="Martin F.M."/>
        </authorList>
    </citation>
    <scope>NUCLEOTIDE SEQUENCE [LARGE SCALE GENOMIC DNA]</scope>
    <source>
        <strain evidence="1 2">DAOM 227022</strain>
    </source>
</reference>
<evidence type="ECO:0000313" key="2">
    <source>
        <dbReference type="Proteomes" id="UP000265703"/>
    </source>
</evidence>
<gene>
    <name evidence="1" type="ORF">C1645_730861</name>
</gene>
<comment type="caution">
    <text evidence="1">The sequence shown here is derived from an EMBL/GenBank/DDBJ whole genome shotgun (WGS) entry which is preliminary data.</text>
</comment>
<keyword evidence="2" id="KW-1185">Reference proteome</keyword>
<sequence>MCSIRKKKDVLHSIYKEELVPVKQIYSNPLKLVKVGDNKLIAEVSWNGTHEGNDEPVLGKFKCFSKAVTVKGSPQVNLWQVNIKEEDVFFLQKIKILNEKNLKARN</sequence>
<accession>A0A397TRZ1</accession>
<protein>
    <submittedName>
        <fullName evidence="1">Uncharacterized protein</fullName>
    </submittedName>
</protein>
<proteinExistence type="predicted"/>